<dbReference type="PRINTS" id="PR00036">
    <property type="entry name" value="HTHLACI"/>
</dbReference>
<dbReference type="Proteomes" id="UP000176101">
    <property type="component" value="Unassembled WGS sequence"/>
</dbReference>
<keyword evidence="3" id="KW-0804">Transcription</keyword>
<dbReference type="Pfam" id="PF13377">
    <property type="entry name" value="Peripla_BP_3"/>
    <property type="match status" value="1"/>
</dbReference>
<dbReference type="InterPro" id="IPR000843">
    <property type="entry name" value="HTH_LacI"/>
</dbReference>
<dbReference type="OrthoDB" id="3324394at2"/>
<comment type="caution">
    <text evidence="5">The sequence shown here is derived from an EMBL/GenBank/DDBJ whole genome shotgun (WGS) entry which is preliminary data.</text>
</comment>
<dbReference type="PANTHER" id="PTHR30146:SF153">
    <property type="entry name" value="LACTOSE OPERON REPRESSOR"/>
    <property type="match status" value="1"/>
</dbReference>
<organism evidence="5 6">
    <name type="scientific">Streptomyces oceani</name>
    <dbReference type="NCBI Taxonomy" id="1075402"/>
    <lineage>
        <taxon>Bacteria</taxon>
        <taxon>Bacillati</taxon>
        <taxon>Actinomycetota</taxon>
        <taxon>Actinomycetes</taxon>
        <taxon>Kitasatosporales</taxon>
        <taxon>Streptomycetaceae</taxon>
        <taxon>Streptomyces</taxon>
    </lineage>
</organism>
<feature type="domain" description="HTH lacI-type" evidence="4">
    <location>
        <begin position="3"/>
        <end position="58"/>
    </location>
</feature>
<dbReference type="InterPro" id="IPR010982">
    <property type="entry name" value="Lambda_DNA-bd_dom_sf"/>
</dbReference>
<dbReference type="InterPro" id="IPR046335">
    <property type="entry name" value="LacI/GalR-like_sensor"/>
</dbReference>
<evidence type="ECO:0000259" key="4">
    <source>
        <dbReference type="PROSITE" id="PS50932"/>
    </source>
</evidence>
<dbReference type="PROSITE" id="PS50932">
    <property type="entry name" value="HTH_LACI_2"/>
    <property type="match status" value="1"/>
</dbReference>
<dbReference type="Pfam" id="PF00356">
    <property type="entry name" value="LacI"/>
    <property type="match status" value="1"/>
</dbReference>
<protein>
    <submittedName>
        <fullName evidence="5">LacI family transcriptional regulator</fullName>
    </submittedName>
</protein>
<dbReference type="PATRIC" id="fig|1075402.3.peg.2213"/>
<dbReference type="AlphaFoldDB" id="A0A1E7KEX8"/>
<name>A0A1E7KEX8_9ACTN</name>
<dbReference type="SUPFAM" id="SSF53822">
    <property type="entry name" value="Periplasmic binding protein-like I"/>
    <property type="match status" value="1"/>
</dbReference>
<dbReference type="CDD" id="cd01392">
    <property type="entry name" value="HTH_LacI"/>
    <property type="match status" value="1"/>
</dbReference>
<dbReference type="RefSeq" id="WP_070197413.1">
    <property type="nucleotide sequence ID" value="NZ_LJGU01000130.1"/>
</dbReference>
<dbReference type="SUPFAM" id="SSF47413">
    <property type="entry name" value="lambda repressor-like DNA-binding domains"/>
    <property type="match status" value="1"/>
</dbReference>
<dbReference type="CDD" id="cd06292">
    <property type="entry name" value="PBP1_AglR_RafR-like"/>
    <property type="match status" value="1"/>
</dbReference>
<evidence type="ECO:0000313" key="6">
    <source>
        <dbReference type="Proteomes" id="UP000176101"/>
    </source>
</evidence>
<dbReference type="SMART" id="SM00354">
    <property type="entry name" value="HTH_LACI"/>
    <property type="match status" value="1"/>
</dbReference>
<dbReference type="PROSITE" id="PS00356">
    <property type="entry name" value="HTH_LACI_1"/>
    <property type="match status" value="1"/>
</dbReference>
<dbReference type="EMBL" id="LJGU01000130">
    <property type="protein sequence ID" value="OEV02455.1"/>
    <property type="molecule type" value="Genomic_DNA"/>
</dbReference>
<proteinExistence type="predicted"/>
<sequence length="340" mass="36249">MTARLTDIAAQAGVSEATVSRVLNGRPGVSANTRESVLAALDVLGYERPVRLRQRSAGLIGLITPELENPIFPAFAQVIAQGLTRQGYTPVLATQTPGGSTEDELTEMLVERSVTGIIYVSGLHADTTADTARYDRLRTQGVPFVLVGGYSPHVSAPFVSPDDRAAMRLAITHLASLGHRAIGLALGPERFVPVRRKTEGFLESMTEELEMPEEEARQLVQHSLFTLEGGQAATAELLARGCTAVICASDMMALGAIRAARERGLSVPRDMSVVGFDDSPLIAFTDPPLSTIRQPVTAMGQAAVRTLLEELAGTPAPHSEFVFVPELVVRGSTASAPRQD</sequence>
<dbReference type="InterPro" id="IPR028082">
    <property type="entry name" value="Peripla_BP_I"/>
</dbReference>
<evidence type="ECO:0000256" key="3">
    <source>
        <dbReference type="ARBA" id="ARBA00023163"/>
    </source>
</evidence>
<dbReference type="GO" id="GO:0003700">
    <property type="term" value="F:DNA-binding transcription factor activity"/>
    <property type="evidence" value="ECO:0007669"/>
    <property type="project" value="TreeGrafter"/>
</dbReference>
<gene>
    <name evidence="5" type="ORF">AN216_16380</name>
</gene>
<dbReference type="STRING" id="1075402.AN216_16380"/>
<keyword evidence="2" id="KW-0238">DNA-binding</keyword>
<keyword evidence="1" id="KW-0805">Transcription regulation</keyword>
<evidence type="ECO:0000313" key="5">
    <source>
        <dbReference type="EMBL" id="OEV02455.1"/>
    </source>
</evidence>
<dbReference type="PANTHER" id="PTHR30146">
    <property type="entry name" value="LACI-RELATED TRANSCRIPTIONAL REPRESSOR"/>
    <property type="match status" value="1"/>
</dbReference>
<dbReference type="Gene3D" id="3.40.50.2300">
    <property type="match status" value="2"/>
</dbReference>
<keyword evidence="6" id="KW-1185">Reference proteome</keyword>
<evidence type="ECO:0000256" key="1">
    <source>
        <dbReference type="ARBA" id="ARBA00023015"/>
    </source>
</evidence>
<dbReference type="Gene3D" id="1.10.260.40">
    <property type="entry name" value="lambda repressor-like DNA-binding domains"/>
    <property type="match status" value="1"/>
</dbReference>
<evidence type="ECO:0000256" key="2">
    <source>
        <dbReference type="ARBA" id="ARBA00023125"/>
    </source>
</evidence>
<accession>A0A1E7KEX8</accession>
<reference evidence="5 6" key="1">
    <citation type="journal article" date="2016" name="Front. Microbiol.">
        <title>Comparative Genomics Analysis of Streptomyces Species Reveals Their Adaptation to the Marine Environment and Their Diversity at the Genomic Level.</title>
        <authorList>
            <person name="Tian X."/>
            <person name="Zhang Z."/>
            <person name="Yang T."/>
            <person name="Chen M."/>
            <person name="Li J."/>
            <person name="Chen F."/>
            <person name="Yang J."/>
            <person name="Li W."/>
            <person name="Zhang B."/>
            <person name="Zhang Z."/>
            <person name="Wu J."/>
            <person name="Zhang C."/>
            <person name="Long L."/>
            <person name="Xiao J."/>
        </authorList>
    </citation>
    <scope>NUCLEOTIDE SEQUENCE [LARGE SCALE GENOMIC DNA]</scope>
    <source>
        <strain evidence="5 6">SCSIO 02100</strain>
    </source>
</reference>
<dbReference type="GO" id="GO:0000976">
    <property type="term" value="F:transcription cis-regulatory region binding"/>
    <property type="evidence" value="ECO:0007669"/>
    <property type="project" value="TreeGrafter"/>
</dbReference>